<evidence type="ECO:0000313" key="3">
    <source>
        <dbReference type="EMBL" id="GCD19367.1"/>
    </source>
</evidence>
<name>A0A401UXE0_9CELL</name>
<accession>A0A401UXE0</accession>
<dbReference type="Proteomes" id="UP000288246">
    <property type="component" value="Unassembled WGS sequence"/>
</dbReference>
<gene>
    <name evidence="3" type="ORF">CTKZ_09290</name>
</gene>
<evidence type="ECO:0000259" key="2">
    <source>
        <dbReference type="PROSITE" id="PS50995"/>
    </source>
</evidence>
<dbReference type="PANTHER" id="PTHR33164:SF43">
    <property type="entry name" value="HTH-TYPE TRANSCRIPTIONAL REPRESSOR YETL"/>
    <property type="match status" value="1"/>
</dbReference>
<dbReference type="PROSITE" id="PS50995">
    <property type="entry name" value="HTH_MARR_2"/>
    <property type="match status" value="1"/>
</dbReference>
<dbReference type="SUPFAM" id="SSF46785">
    <property type="entry name" value="Winged helix' DNA-binding domain"/>
    <property type="match status" value="1"/>
</dbReference>
<dbReference type="PANTHER" id="PTHR33164">
    <property type="entry name" value="TRANSCRIPTIONAL REGULATOR, MARR FAMILY"/>
    <property type="match status" value="1"/>
</dbReference>
<dbReference type="GO" id="GO:0003700">
    <property type="term" value="F:DNA-binding transcription factor activity"/>
    <property type="evidence" value="ECO:0007669"/>
    <property type="project" value="InterPro"/>
</dbReference>
<dbReference type="SMART" id="SM00347">
    <property type="entry name" value="HTH_MARR"/>
    <property type="match status" value="1"/>
</dbReference>
<dbReference type="InterPro" id="IPR000835">
    <property type="entry name" value="HTH_MarR-typ"/>
</dbReference>
<proteinExistence type="predicted"/>
<reference evidence="3 4" key="1">
    <citation type="submission" date="2018-11" db="EMBL/GenBank/DDBJ databases">
        <title>Draft genome sequence of Cellulomonas takizawaensis strain TKZ-21.</title>
        <authorList>
            <person name="Yamamura H."/>
            <person name="Hayashi T."/>
            <person name="Hamada M."/>
            <person name="Serisawa Y."/>
            <person name="Matsuyama K."/>
            <person name="Nakagawa Y."/>
            <person name="Otoguro M."/>
            <person name="Yanagida F."/>
            <person name="Hayakawa M."/>
        </authorList>
    </citation>
    <scope>NUCLEOTIDE SEQUENCE [LARGE SCALE GENOMIC DNA]</scope>
    <source>
        <strain evidence="3 4">TKZ-21</strain>
    </source>
</reference>
<dbReference type="InterPro" id="IPR036388">
    <property type="entry name" value="WH-like_DNA-bd_sf"/>
</dbReference>
<dbReference type="PRINTS" id="PR00598">
    <property type="entry name" value="HTHMARR"/>
</dbReference>
<dbReference type="AlphaFoldDB" id="A0A401UXE0"/>
<dbReference type="InterPro" id="IPR039422">
    <property type="entry name" value="MarR/SlyA-like"/>
</dbReference>
<feature type="compositionally biased region" description="Low complexity" evidence="1">
    <location>
        <begin position="9"/>
        <end position="23"/>
    </location>
</feature>
<dbReference type="EMBL" id="BHYL01000061">
    <property type="protein sequence ID" value="GCD19367.1"/>
    <property type="molecule type" value="Genomic_DNA"/>
</dbReference>
<dbReference type="OrthoDB" id="9815567at2"/>
<dbReference type="Gene3D" id="1.10.10.10">
    <property type="entry name" value="Winged helix-like DNA-binding domain superfamily/Winged helix DNA-binding domain"/>
    <property type="match status" value="1"/>
</dbReference>
<evidence type="ECO:0000313" key="4">
    <source>
        <dbReference type="Proteomes" id="UP000288246"/>
    </source>
</evidence>
<evidence type="ECO:0000256" key="1">
    <source>
        <dbReference type="SAM" id="MobiDB-lite"/>
    </source>
</evidence>
<dbReference type="InterPro" id="IPR036390">
    <property type="entry name" value="WH_DNA-bd_sf"/>
</dbReference>
<keyword evidence="4" id="KW-1185">Reference proteome</keyword>
<sequence length="163" mass="17274">MSPHDDAATDPAPAPAIAGPTAGDESAELLDLLHRLLRDIRRSATSSLGPASQAPGQVRMLRVLQHCDGPLRLGHVASALDVAPRSVTSKVDAAEADGLVRRIADPTDRRATLIELTDAGRALLADVSARRHEGVAGRLDRLAPDERAQLLTLLRRLADDPTP</sequence>
<feature type="region of interest" description="Disordered" evidence="1">
    <location>
        <begin position="1"/>
        <end position="23"/>
    </location>
</feature>
<dbReference type="GO" id="GO:0006950">
    <property type="term" value="P:response to stress"/>
    <property type="evidence" value="ECO:0007669"/>
    <property type="project" value="TreeGrafter"/>
</dbReference>
<protein>
    <recommendedName>
        <fullName evidence="2">HTH marR-type domain-containing protein</fullName>
    </recommendedName>
</protein>
<dbReference type="Pfam" id="PF12802">
    <property type="entry name" value="MarR_2"/>
    <property type="match status" value="1"/>
</dbReference>
<feature type="domain" description="HTH marR-type" evidence="2">
    <location>
        <begin position="26"/>
        <end position="159"/>
    </location>
</feature>
<comment type="caution">
    <text evidence="3">The sequence shown here is derived from an EMBL/GenBank/DDBJ whole genome shotgun (WGS) entry which is preliminary data.</text>
</comment>
<dbReference type="RefSeq" id="WP_124341904.1">
    <property type="nucleotide sequence ID" value="NZ_BHYL01000061.1"/>
</dbReference>
<organism evidence="3 4">
    <name type="scientific">Cellulomonas algicola</name>
    <dbReference type="NCBI Taxonomy" id="2071633"/>
    <lineage>
        <taxon>Bacteria</taxon>
        <taxon>Bacillati</taxon>
        <taxon>Actinomycetota</taxon>
        <taxon>Actinomycetes</taxon>
        <taxon>Micrococcales</taxon>
        <taxon>Cellulomonadaceae</taxon>
        <taxon>Cellulomonas</taxon>
    </lineage>
</organism>